<dbReference type="InterPro" id="IPR029045">
    <property type="entry name" value="ClpP/crotonase-like_dom_sf"/>
</dbReference>
<evidence type="ECO:0000313" key="1">
    <source>
        <dbReference type="EMBL" id="MBI3015045.1"/>
    </source>
</evidence>
<dbReference type="PANTHER" id="PTHR35984:SF1">
    <property type="entry name" value="PERIPLASMIC SERINE PROTEASE"/>
    <property type="match status" value="1"/>
</dbReference>
<dbReference type="EMBL" id="JACPSX010000160">
    <property type="protein sequence ID" value="MBI3015045.1"/>
    <property type="molecule type" value="Genomic_DNA"/>
</dbReference>
<protein>
    <recommendedName>
        <fullName evidence="3">Serine protease</fullName>
    </recommendedName>
</protein>
<dbReference type="AlphaFoldDB" id="A0A932GQE9"/>
<dbReference type="PANTHER" id="PTHR35984">
    <property type="entry name" value="PERIPLASMIC SERINE PROTEASE"/>
    <property type="match status" value="1"/>
</dbReference>
<dbReference type="SUPFAM" id="SSF52096">
    <property type="entry name" value="ClpP/crotonase"/>
    <property type="match status" value="1"/>
</dbReference>
<organism evidence="1 2">
    <name type="scientific">Tectimicrobiota bacterium</name>
    <dbReference type="NCBI Taxonomy" id="2528274"/>
    <lineage>
        <taxon>Bacteria</taxon>
        <taxon>Pseudomonadati</taxon>
        <taxon>Nitrospinota/Tectimicrobiota group</taxon>
        <taxon>Candidatus Tectimicrobiota</taxon>
    </lineage>
</organism>
<dbReference type="Pfam" id="PF01972">
    <property type="entry name" value="SDH_protease"/>
    <property type="match status" value="1"/>
</dbReference>
<dbReference type="InterPro" id="IPR002825">
    <property type="entry name" value="Pept_S49_ser-pept_pro"/>
</dbReference>
<dbReference type="GO" id="GO:0016020">
    <property type="term" value="C:membrane"/>
    <property type="evidence" value="ECO:0007669"/>
    <property type="project" value="InterPro"/>
</dbReference>
<gene>
    <name evidence="1" type="ORF">HYY65_08325</name>
</gene>
<comment type="caution">
    <text evidence="1">The sequence shown here is derived from an EMBL/GenBank/DDBJ whole genome shotgun (WGS) entry which is preliminary data.</text>
</comment>
<sequence>MAKQKRQEAPSKGFGLSLMDRIQNEGSIHHEAVRRVESITKRNLICYTAFLRHPASTIIQEDSQFIEHLLRSVNLQEYPDTLDLLLHTPGGDPTAAERIVKTCRSYAKSFQVIVPQTAMSAGTLIAMGAESILMTETSELGPIDPQMIISSGKEQTLRPAAAFVDAYMDLINKSQEAIRKGDPPHPYIELLRRMDPTWIQVCLKARELARTIAGEFLEQYMLNGKDKKEIERTVECFMKEGELLSHGRIIRHAKAKEYGLNVKVIPKGTPLDEALWELQTRCENYVQSRSLAKYLVCRSGGINVSVRMQRLSV</sequence>
<accession>A0A932GQE9</accession>
<dbReference type="Gene3D" id="3.90.226.10">
    <property type="entry name" value="2-enoyl-CoA Hydratase, Chain A, domain 1"/>
    <property type="match status" value="1"/>
</dbReference>
<name>A0A932GQE9_UNCTE</name>
<reference evidence="1" key="1">
    <citation type="submission" date="2020-07" db="EMBL/GenBank/DDBJ databases">
        <title>Huge and variable diversity of episymbiotic CPR bacteria and DPANN archaea in groundwater ecosystems.</title>
        <authorList>
            <person name="He C.Y."/>
            <person name="Keren R."/>
            <person name="Whittaker M."/>
            <person name="Farag I.F."/>
            <person name="Doudna J."/>
            <person name="Cate J.H.D."/>
            <person name="Banfield J.F."/>
        </authorList>
    </citation>
    <scope>NUCLEOTIDE SEQUENCE</scope>
    <source>
        <strain evidence="1">NC_groundwater_717_Ag_S-0.2um_59_8</strain>
    </source>
</reference>
<evidence type="ECO:0008006" key="3">
    <source>
        <dbReference type="Google" id="ProtNLM"/>
    </source>
</evidence>
<evidence type="ECO:0000313" key="2">
    <source>
        <dbReference type="Proteomes" id="UP000741360"/>
    </source>
</evidence>
<dbReference type="Proteomes" id="UP000741360">
    <property type="component" value="Unassembled WGS sequence"/>
</dbReference>
<proteinExistence type="predicted"/>